<evidence type="ECO:0000256" key="7">
    <source>
        <dbReference type="SAM" id="SignalP"/>
    </source>
</evidence>
<keyword evidence="4" id="KW-0572">Peptidoglycan-anchor</keyword>
<evidence type="ECO:0000313" key="9">
    <source>
        <dbReference type="EMBL" id="RLL09763.1"/>
    </source>
</evidence>
<accession>A0A498CLG3</accession>
<evidence type="ECO:0000259" key="8">
    <source>
        <dbReference type="PROSITE" id="PS50847"/>
    </source>
</evidence>
<dbReference type="Proteomes" id="UP000276301">
    <property type="component" value="Unassembled WGS sequence"/>
</dbReference>
<feature type="signal peptide" evidence="7">
    <location>
        <begin position="1"/>
        <end position="23"/>
    </location>
</feature>
<name>A0A498CLG3_9FIRM</name>
<feature type="region of interest" description="Disordered" evidence="5">
    <location>
        <begin position="355"/>
        <end position="375"/>
    </location>
</feature>
<dbReference type="PROSITE" id="PS50847">
    <property type="entry name" value="GRAM_POS_ANCHORING"/>
    <property type="match status" value="1"/>
</dbReference>
<proteinExistence type="predicted"/>
<dbReference type="AlphaFoldDB" id="A0A498CLG3"/>
<keyword evidence="2" id="KW-0964">Secreted</keyword>
<feature type="domain" description="Gram-positive cocci surface proteins LPxTG" evidence="8">
    <location>
        <begin position="372"/>
        <end position="404"/>
    </location>
</feature>
<protein>
    <submittedName>
        <fullName evidence="9">LPXTG cell wall anchor domain-containing protein</fullName>
    </submittedName>
</protein>
<keyword evidence="1" id="KW-0134">Cell wall</keyword>
<feature type="transmembrane region" description="Helical" evidence="6">
    <location>
        <begin position="380"/>
        <end position="400"/>
    </location>
</feature>
<dbReference type="InterPro" id="IPR019931">
    <property type="entry name" value="LPXTG_anchor"/>
</dbReference>
<organism evidence="9 10">
    <name type="scientific">Anaerotruncus massiliensis</name>
    <name type="common">ex Liu et al. 2021</name>
    <dbReference type="NCBI Taxonomy" id="2321404"/>
    <lineage>
        <taxon>Bacteria</taxon>
        <taxon>Bacillati</taxon>
        <taxon>Bacillota</taxon>
        <taxon>Clostridia</taxon>
        <taxon>Eubacteriales</taxon>
        <taxon>Oscillospiraceae</taxon>
        <taxon>Anaerotruncus</taxon>
    </lineage>
</organism>
<keyword evidence="10" id="KW-1185">Reference proteome</keyword>
<keyword evidence="6" id="KW-1133">Transmembrane helix</keyword>
<keyword evidence="6" id="KW-0812">Transmembrane</keyword>
<evidence type="ECO:0000256" key="2">
    <source>
        <dbReference type="ARBA" id="ARBA00022525"/>
    </source>
</evidence>
<comment type="caution">
    <text evidence="9">The sequence shown here is derived from an EMBL/GenBank/DDBJ whole genome shotgun (WGS) entry which is preliminary data.</text>
</comment>
<evidence type="ECO:0000313" key="10">
    <source>
        <dbReference type="Proteomes" id="UP000276301"/>
    </source>
</evidence>
<evidence type="ECO:0000256" key="5">
    <source>
        <dbReference type="SAM" id="MobiDB-lite"/>
    </source>
</evidence>
<keyword evidence="6" id="KW-0472">Membrane</keyword>
<reference evidence="9 10" key="1">
    <citation type="submission" date="2018-10" db="EMBL/GenBank/DDBJ databases">
        <title>Anaerotruncus faecis sp. nov., isolated from human feces.</title>
        <authorList>
            <person name="Wang Y.-J."/>
        </authorList>
    </citation>
    <scope>NUCLEOTIDE SEQUENCE [LARGE SCALE GENOMIC DNA]</scope>
    <source>
        <strain evidence="9 10">22A2-44</strain>
    </source>
</reference>
<sequence>MKKILALVLALACVLSLSVVAFAIDVNYAVDGDGEKTSNAPNKLDWGVNFGLNKTETLLIDPARPGTTFYVPLGEMTEKVGNTISWEDLTNGDYWKFDVDKDTNGKLVKKISLKSDATLGGTFKRSVFLKIELNDITDTDENKTTGTIEFKAKNDSTYYAGKKDQPVSGTGTPAVWEKDDTMKIRYTMWVSNDKVENDGNPDVGDRVYFDPDKNDTNTIIWGDDRAALTFEADDDARKFYARLSTSNMSDIYAEYGDPADADLWFYDFVSHPTIPATSKATLTLGIPWDEDDDYTPDPENCFIYEVDADGYLVDVTSKFSYSEDDQEIPGWSIRTRQLGTYIVSDTELDVAVDEPVTSEPAEVETPNSGKDIPNTGSSDMVNVALVAAVVSLAAAGAVAFRKVK</sequence>
<dbReference type="NCBIfam" id="TIGR01167">
    <property type="entry name" value="LPXTG_anchor"/>
    <property type="match status" value="1"/>
</dbReference>
<evidence type="ECO:0000256" key="4">
    <source>
        <dbReference type="ARBA" id="ARBA00023088"/>
    </source>
</evidence>
<feature type="chain" id="PRO_5019734072" evidence="7">
    <location>
        <begin position="24"/>
        <end position="404"/>
    </location>
</feature>
<evidence type="ECO:0000256" key="6">
    <source>
        <dbReference type="SAM" id="Phobius"/>
    </source>
</evidence>
<evidence type="ECO:0000256" key="3">
    <source>
        <dbReference type="ARBA" id="ARBA00022729"/>
    </source>
</evidence>
<keyword evidence="3 7" id="KW-0732">Signal</keyword>
<gene>
    <name evidence="9" type="ORF">D4A47_09625</name>
</gene>
<evidence type="ECO:0000256" key="1">
    <source>
        <dbReference type="ARBA" id="ARBA00022512"/>
    </source>
</evidence>
<dbReference type="RefSeq" id="WP_121587114.1">
    <property type="nucleotide sequence ID" value="NZ_RCHT01000017.1"/>
</dbReference>
<dbReference type="EMBL" id="RCHT01000017">
    <property type="protein sequence ID" value="RLL09763.1"/>
    <property type="molecule type" value="Genomic_DNA"/>
</dbReference>